<dbReference type="Proteomes" id="UP000887565">
    <property type="component" value="Unplaced"/>
</dbReference>
<protein>
    <submittedName>
        <fullName evidence="6">SH3 domain-containing protein</fullName>
    </submittedName>
</protein>
<dbReference type="PROSITE" id="PS50002">
    <property type="entry name" value="SH3"/>
    <property type="match status" value="1"/>
</dbReference>
<evidence type="ECO:0000256" key="3">
    <source>
        <dbReference type="SAM" id="MobiDB-lite"/>
    </source>
</evidence>
<feature type="compositionally biased region" description="Polar residues" evidence="3">
    <location>
        <begin position="124"/>
        <end position="147"/>
    </location>
</feature>
<dbReference type="GO" id="GO:0016477">
    <property type="term" value="P:cell migration"/>
    <property type="evidence" value="ECO:0007669"/>
    <property type="project" value="TreeGrafter"/>
</dbReference>
<accession>A0A915K122</accession>
<dbReference type="Pfam" id="PF00018">
    <property type="entry name" value="SH3_1"/>
    <property type="match status" value="1"/>
</dbReference>
<keyword evidence="5" id="KW-1185">Reference proteome</keyword>
<dbReference type="PANTHER" id="PTHR10654:SF18">
    <property type="entry name" value="IP17195P"/>
    <property type="match status" value="1"/>
</dbReference>
<keyword evidence="1 2" id="KW-0728">SH3 domain</keyword>
<proteinExistence type="predicted"/>
<feature type="region of interest" description="Disordered" evidence="3">
    <location>
        <begin position="120"/>
        <end position="147"/>
    </location>
</feature>
<dbReference type="InterPro" id="IPR037362">
    <property type="entry name" value="CAS_fam"/>
</dbReference>
<dbReference type="SMART" id="SM00326">
    <property type="entry name" value="SH3"/>
    <property type="match status" value="1"/>
</dbReference>
<dbReference type="PANTHER" id="PTHR10654">
    <property type="entry name" value="CAS SCAFFOLDING PROTEIN"/>
    <property type="match status" value="1"/>
</dbReference>
<dbReference type="SUPFAM" id="SSF50044">
    <property type="entry name" value="SH3-domain"/>
    <property type="match status" value="1"/>
</dbReference>
<dbReference type="GO" id="GO:0007169">
    <property type="term" value="P:cell surface receptor protein tyrosine kinase signaling pathway"/>
    <property type="evidence" value="ECO:0007669"/>
    <property type="project" value="TreeGrafter"/>
</dbReference>
<feature type="domain" description="SH3" evidence="4">
    <location>
        <begin position="6"/>
        <end position="70"/>
    </location>
</feature>
<name>A0A915K122_ROMCU</name>
<evidence type="ECO:0000256" key="2">
    <source>
        <dbReference type="PROSITE-ProRule" id="PRU00192"/>
    </source>
</evidence>
<dbReference type="GO" id="GO:0005737">
    <property type="term" value="C:cytoplasm"/>
    <property type="evidence" value="ECO:0007669"/>
    <property type="project" value="TreeGrafter"/>
</dbReference>
<dbReference type="GO" id="GO:0005886">
    <property type="term" value="C:plasma membrane"/>
    <property type="evidence" value="ECO:0007669"/>
    <property type="project" value="TreeGrafter"/>
</dbReference>
<dbReference type="PRINTS" id="PR00452">
    <property type="entry name" value="SH3DOMAIN"/>
</dbReference>
<reference evidence="6" key="1">
    <citation type="submission" date="2022-11" db="UniProtKB">
        <authorList>
            <consortium name="WormBaseParasite"/>
        </authorList>
    </citation>
    <scope>IDENTIFICATION</scope>
</reference>
<evidence type="ECO:0000313" key="5">
    <source>
        <dbReference type="Proteomes" id="UP000887565"/>
    </source>
</evidence>
<dbReference type="InterPro" id="IPR001452">
    <property type="entry name" value="SH3_domain"/>
</dbReference>
<dbReference type="WBParaSite" id="nRc.2.0.1.t31910-RA">
    <property type="protein sequence ID" value="nRc.2.0.1.t31910-RA"/>
    <property type="gene ID" value="nRc.2.0.1.g31910"/>
</dbReference>
<dbReference type="Gene3D" id="2.30.30.40">
    <property type="entry name" value="SH3 Domains"/>
    <property type="match status" value="1"/>
</dbReference>
<evidence type="ECO:0000313" key="6">
    <source>
        <dbReference type="WBParaSite" id="nRc.2.0.1.t31910-RA"/>
    </source>
</evidence>
<sequence length="147" mass="16483">MVENADKIEFAEALFDNESEWPGELEFRKGDILKIVDKKLNSSVDGWWVCSNNRGSRGIVPANRLKVVDKTHWSSSFVSIDPPYKTHNSDDVSVGDMNENFYSIPKKNSVTVRNVPITIEKQNRGGQSSPSFSTLPPSNNESIMKHA</sequence>
<evidence type="ECO:0000259" key="4">
    <source>
        <dbReference type="PROSITE" id="PS50002"/>
    </source>
</evidence>
<dbReference type="AlphaFoldDB" id="A0A915K122"/>
<organism evidence="5 6">
    <name type="scientific">Romanomermis culicivorax</name>
    <name type="common">Nematode worm</name>
    <dbReference type="NCBI Taxonomy" id="13658"/>
    <lineage>
        <taxon>Eukaryota</taxon>
        <taxon>Metazoa</taxon>
        <taxon>Ecdysozoa</taxon>
        <taxon>Nematoda</taxon>
        <taxon>Enoplea</taxon>
        <taxon>Dorylaimia</taxon>
        <taxon>Mermithida</taxon>
        <taxon>Mermithoidea</taxon>
        <taxon>Mermithidae</taxon>
        <taxon>Romanomermis</taxon>
    </lineage>
</organism>
<evidence type="ECO:0000256" key="1">
    <source>
        <dbReference type="ARBA" id="ARBA00022443"/>
    </source>
</evidence>
<dbReference type="InterPro" id="IPR036028">
    <property type="entry name" value="SH3-like_dom_sf"/>
</dbReference>